<dbReference type="InterPro" id="IPR001680">
    <property type="entry name" value="WD40_rpt"/>
</dbReference>
<dbReference type="InterPro" id="IPR022033">
    <property type="entry name" value="Rav1p_C"/>
</dbReference>
<feature type="repeat" description="WD" evidence="1">
    <location>
        <begin position="2460"/>
        <end position="2492"/>
    </location>
</feature>
<evidence type="ECO:0000313" key="5">
    <source>
        <dbReference type="Proteomes" id="UP000549394"/>
    </source>
</evidence>
<feature type="compositionally biased region" description="Acidic residues" evidence="2">
    <location>
        <begin position="2150"/>
        <end position="2161"/>
    </location>
</feature>
<dbReference type="InterPro" id="IPR052208">
    <property type="entry name" value="DmX-like/RAVE_component"/>
</dbReference>
<gene>
    <name evidence="4" type="ORF">DGYR_LOCUS6834</name>
</gene>
<feature type="compositionally biased region" description="Polar residues" evidence="2">
    <location>
        <begin position="1183"/>
        <end position="1199"/>
    </location>
</feature>
<dbReference type="GO" id="GO:0007035">
    <property type="term" value="P:vacuolar acidification"/>
    <property type="evidence" value="ECO:0007669"/>
    <property type="project" value="TreeGrafter"/>
</dbReference>
<feature type="domain" description="RAVE complex protein Rav1 C-terminal" evidence="3">
    <location>
        <begin position="1244"/>
        <end position="1652"/>
    </location>
</feature>
<dbReference type="InterPro" id="IPR036322">
    <property type="entry name" value="WD40_repeat_dom_sf"/>
</dbReference>
<proteinExistence type="predicted"/>
<dbReference type="PANTHER" id="PTHR13950">
    <property type="entry name" value="RABCONNECTIN-RELATED"/>
    <property type="match status" value="1"/>
</dbReference>
<feature type="region of interest" description="Disordered" evidence="2">
    <location>
        <begin position="2139"/>
        <end position="2173"/>
    </location>
</feature>
<dbReference type="SUPFAM" id="SSF50978">
    <property type="entry name" value="WD40 repeat-like"/>
    <property type="match status" value="2"/>
</dbReference>
<dbReference type="OrthoDB" id="342131at2759"/>
<protein>
    <submittedName>
        <fullName evidence="4">DgyrCDS7165</fullName>
    </submittedName>
</protein>
<dbReference type="EMBL" id="CAJFCJ010000009">
    <property type="protein sequence ID" value="CAD5118460.1"/>
    <property type="molecule type" value="Genomic_DNA"/>
</dbReference>
<keyword evidence="5" id="KW-1185">Reference proteome</keyword>
<dbReference type="Pfam" id="PF00400">
    <property type="entry name" value="WD40"/>
    <property type="match status" value="1"/>
</dbReference>
<name>A0A7I8VSH8_9ANNE</name>
<dbReference type="SMART" id="SM00320">
    <property type="entry name" value="WD40"/>
    <property type="match status" value="11"/>
</dbReference>
<dbReference type="PROSITE" id="PS50082">
    <property type="entry name" value="WD_REPEATS_2"/>
    <property type="match status" value="2"/>
</dbReference>
<dbReference type="Proteomes" id="UP000549394">
    <property type="component" value="Unassembled WGS sequence"/>
</dbReference>
<dbReference type="GO" id="GO:0043291">
    <property type="term" value="C:RAVE complex"/>
    <property type="evidence" value="ECO:0007669"/>
    <property type="project" value="TreeGrafter"/>
</dbReference>
<evidence type="ECO:0000259" key="3">
    <source>
        <dbReference type="Pfam" id="PF12234"/>
    </source>
</evidence>
<dbReference type="InterPro" id="IPR015943">
    <property type="entry name" value="WD40/YVTN_repeat-like_dom_sf"/>
</dbReference>
<feature type="region of interest" description="Disordered" evidence="2">
    <location>
        <begin position="1214"/>
        <end position="1261"/>
    </location>
</feature>
<comment type="caution">
    <text evidence="4">The sequence shown here is derived from an EMBL/GenBank/DDBJ whole genome shotgun (WGS) entry which is preliminary data.</text>
</comment>
<dbReference type="Pfam" id="PF12234">
    <property type="entry name" value="Rav1p_C"/>
    <property type="match status" value="2"/>
</dbReference>
<feature type="region of interest" description="Disordered" evidence="2">
    <location>
        <begin position="1183"/>
        <end position="1202"/>
    </location>
</feature>
<feature type="repeat" description="WD" evidence="1">
    <location>
        <begin position="2640"/>
        <end position="2681"/>
    </location>
</feature>
<sequence>MNRQQILTGAANDGEQSFSVGSVEGTSFLAYAAGCDVVILSLTLKRVQIIPGDELVSCVDACEDCGRIAAAYSTYIKIFEPSRLMHHENSTEAVKYQWSYGGVCQCSAQVNTLSWDNEGVRILSGGEYLQLWSAPKKKTWFQDEEEKSKMDWICVWQCKPSSPIVLVRFSSDGLLFGSISANDRLVKVWYENKRVSPPLVRADSLSPKREEVHFSFVYIAHPRAVTSFSWRRTSRHMSRGAVANALLTTCVDNICRIWLETVLPDHGLVDVQQLESGNYNSASAFHVHRHRRRLLQRATHSAKHCQPHAISPLPSTQSVHDFHKFGIHPNSVAPGLHMHLAATVTPELHIKPAFPSNFSFNVHWLNNKELHFVKHAENIVTDLKQTDGSVPQTPADTASIKSVATSTDGDVVSTLDSRIESLMREWHENGDMLIGVHPVDGSILVWIVEWLDECAPGSFRQPHVTFSLQIPNALPAPDAASICSRLILLPDYTFTSSIKIFSKHNDGSINAWKASVADGSRCSHILSVTHQARASGHRFHTSTAACHPLLPLLLTTARYCPSQDIGQNLSELILWRVDPVGPLAESGGLLELARIDSPSRTAFSHVAWLPKLLPSTSLDTHTNSPAAMLVVSDGSKLKLCLAVVDARALLYIPSNKKNVDVDEVGLIEDEEEQGGVPMNLISKQSTARPGCILELDEVEKGDWSDVALVHAFDGNTMNTEDDDDMYIVLVKKNGEVYMWRVHVVAPEEVERQNFSPDSPLVQDNEEENFHYHTPECSSMKTPLYMHKVRVTVTCTRVCKATLNLPPDVDIIDVKVAAGHLSSSSLHATGCKAPYQIVTACSDTRIRLWKYDGSMSWVEYKTVLEGDSSLQAMATPLVVSCAYTGRLALAHHVGKHSIAVSIMECESTGGAGWNCEVTLDLGYNRKQKVHLDWVTTEDGAHVLTVCIGTRLHIYAAVSAPELIASLGVGGEGGGRRRPLTKTKSIAVAQKNEEVRWTLIRDVELVTADGLTPIPVFMSWVRDGLLVVGFENETHVYSQWRGDVLANTQPVTILPSSSSLISLTKDSRQKKDSKKSKPPQILNDVGLFEEARRAHPVLPQYHPRQLLELLNFGRIRRVKAILCHLVNCLTTRPTSYHETGRTRSFSRTVSVAEAEEFQSAENGVEESAVPPLPIYSLLAVDSSKNLEPSPLSPAQTVNTGSDDYDALFKTPTTFEYEHKDEEDEEDEDETFADDVTGIREMSRRRKRSLSTGSSTAHWGPSQTKQLQRHLIHTRLPGLSSVDQMYLLALADTVATTRADFGANRPADMALQDAVDDCGLRFLLATRHYMYLIKTLPLRQRAPLVRKGLSPSIIAWAFHSEAESELVDLATGSGAKTWPELRQLGIGWWVRSVSILRTMVERMAKSSFEQKRDPLDAALFYLALRKKNVLWGLFRSVDDTKMMEFFKRDFSEERWRKAALKNAFALLGRQRFEHAAAFFLLAGAVRDAIEVCLNKLDDLQLVLVIARLHDVQLDEGLPKSVKRLLYEECLGAKNENGLDRDITLAHPDPFIRSMAYWMLGEYSNALSTLLEPKAGSCRAYRNNEEDEEANVFNFYNYLRTHPLIVRQQIAAADSHLPLGGFSSEPTNVRVTPTERRLYFNTAYQHLRSGCPMLALEVLSRLPDVVLEGKEKTKEQSKKINGGETADAFDWSQPLIGGDASELTLGTEEDNIDEEFETKSAADDEMAQQMKMIASIKIMTQELSTLATGYEVDGGHLRAHLYTFLEKEMEALRQLCSYHVNLPEIDNSNSLSSTADQKTAIPTLHEVILAEKLDLDAKIERMTRRRKWLHAHERILRTLLAFSALHGAAGGGLASVRMELLLLLQELQQDARSTLHHSLPFPTTLPLVSSAVASVKTVVSDPIRHLCLTTRDLLKSILKLELPPTNEMQTIRKVLVMRDIAAALSASIYQCLCDSDHVEPWSGQQPLSPNTFLVTGARRSRNLSCDENKATSAPADWPGVTSLKQLLLKGRDKDAPKVRILLLESLVAAYLSLLSAALALFDADALYRLVGHPLCATMWPALFGGGARKVVRVAVSENRQVNRSDVDKQRTKLHMRILGAPSGASQSTSLRDDKPTYKERYIAPETSMVTYLLTKPYENPHEERVDYDSADSAPSEDEDETDEFGENTKSSLPANTEHCDPNSYSWTLIRFAIVRHVRVHLRMFVPSVGVELVDLPVVSPLLHAVFRTLEEWDGNLSEALNSFGGPPQEYIPTLYVDSNSNGPALLKYKAMRDVHNTPFSASPDCLPVKRLWYYLVRQDSLQDVFIRYLFKKRQPNLPPSEDEEDVTDAKVEPDEAPMKIIHREQDDIVAFCLNQYTGVWAQRLSSEYGGEPMMTNLHCAALATVKEIVELDVSGVLSPPAWLEDNTEYDIETMMQPVAPTGDFVVIPRAASLMNTPTAPGAFPMPTSVVGSSLQRDGTSVLCKRTQQSGIRRMGAHPNLPYYVTGCSDGAVKLWEWGHRNSVCDVRPSGTFPAVTCCLFNAHGNKLGVSDAEGAVSFWQLGVAATVAKPYARIQCHSKASAGLVWAGSSSVLATCGNGDNKHVALWDTLLPSRRARVAYWPVHEAGATSIVYAPHRQQIITAGRKGDVSVIDTRSRRVQHTFMAHEGTPIRALAIDPAEQLLVTGGGEGDIKIWRLDAHRLIHTFTGQHSKSSLFRNVSGSSKGVLQLTLTPDRHLLSCGADGSLKVRQLADG</sequence>
<dbReference type="Gene3D" id="2.130.10.10">
    <property type="entry name" value="YVTN repeat-like/Quinoprotein amine dehydrogenase"/>
    <property type="match status" value="3"/>
</dbReference>
<dbReference type="PANTHER" id="PTHR13950:SF9">
    <property type="entry name" value="RABCONNECTIN-3A"/>
    <property type="match status" value="1"/>
</dbReference>
<feature type="domain" description="RAVE complex protein Rav1 C-terminal" evidence="3">
    <location>
        <begin position="990"/>
        <end position="1137"/>
    </location>
</feature>
<keyword evidence="1" id="KW-0853">WD repeat</keyword>
<evidence type="ECO:0000256" key="2">
    <source>
        <dbReference type="SAM" id="MobiDB-lite"/>
    </source>
</evidence>
<evidence type="ECO:0000313" key="4">
    <source>
        <dbReference type="EMBL" id="CAD5118460.1"/>
    </source>
</evidence>
<organism evidence="4 5">
    <name type="scientific">Dimorphilus gyrociliatus</name>
    <dbReference type="NCBI Taxonomy" id="2664684"/>
    <lineage>
        <taxon>Eukaryota</taxon>
        <taxon>Metazoa</taxon>
        <taxon>Spiralia</taxon>
        <taxon>Lophotrochozoa</taxon>
        <taxon>Annelida</taxon>
        <taxon>Polychaeta</taxon>
        <taxon>Polychaeta incertae sedis</taxon>
        <taxon>Dinophilidae</taxon>
        <taxon>Dimorphilus</taxon>
    </lineage>
</organism>
<feature type="compositionally biased region" description="Acidic residues" evidence="2">
    <location>
        <begin position="1218"/>
        <end position="1230"/>
    </location>
</feature>
<feature type="compositionally biased region" description="Polar residues" evidence="2">
    <location>
        <begin position="1247"/>
        <end position="1261"/>
    </location>
</feature>
<accession>A0A7I8VSH8</accession>
<reference evidence="4 5" key="1">
    <citation type="submission" date="2020-08" db="EMBL/GenBank/DDBJ databases">
        <authorList>
            <person name="Hejnol A."/>
        </authorList>
    </citation>
    <scope>NUCLEOTIDE SEQUENCE [LARGE SCALE GENOMIC DNA]</scope>
</reference>
<evidence type="ECO:0000256" key="1">
    <source>
        <dbReference type="PROSITE-ProRule" id="PRU00221"/>
    </source>
</evidence>